<dbReference type="GO" id="GO:0045182">
    <property type="term" value="F:translation regulator activity"/>
    <property type="evidence" value="ECO:0007669"/>
    <property type="project" value="TreeGrafter"/>
</dbReference>
<dbReference type="Pfam" id="PF05641">
    <property type="entry name" value="Agenet"/>
    <property type="match status" value="1"/>
</dbReference>
<dbReference type="InterPro" id="IPR047421">
    <property type="entry name" value="Tudor_Agenet_FXR2_rpt1"/>
</dbReference>
<keyword evidence="5 6" id="KW-0694">RNA-binding</keyword>
<keyword evidence="3" id="KW-0963">Cytoplasm</keyword>
<reference evidence="9" key="1">
    <citation type="submission" date="2021-04" db="EMBL/GenBank/DDBJ databases">
        <authorList>
            <consortium name="Wellcome Sanger Institute Data Sharing"/>
        </authorList>
    </citation>
    <scope>NUCLEOTIDE SEQUENCE [LARGE SCALE GENOMIC DNA]</scope>
</reference>
<dbReference type="GO" id="GO:0048170">
    <property type="term" value="P:positive regulation of long-term neuronal synaptic plasticity"/>
    <property type="evidence" value="ECO:0007669"/>
    <property type="project" value="TreeGrafter"/>
</dbReference>
<feature type="compositionally biased region" description="Basic and acidic residues" evidence="7">
    <location>
        <begin position="480"/>
        <end position="497"/>
    </location>
</feature>
<dbReference type="PROSITE" id="PS51641">
    <property type="entry name" value="AGENET_LIKE"/>
    <property type="match status" value="2"/>
</dbReference>
<proteinExistence type="inferred from homology"/>
<keyword evidence="10" id="KW-1185">Reference proteome</keyword>
<protein>
    <submittedName>
        <fullName evidence="9">Fragile X mental retardation syndrome-related protein 1-like</fullName>
    </submittedName>
</protein>
<dbReference type="AlphaFoldDB" id="A0A665VS47"/>
<reference evidence="9" key="2">
    <citation type="submission" date="2025-08" db="UniProtKB">
        <authorList>
            <consortium name="Ensembl"/>
        </authorList>
    </citation>
    <scope>IDENTIFICATION</scope>
</reference>
<evidence type="ECO:0000256" key="5">
    <source>
        <dbReference type="ARBA" id="ARBA00022884"/>
    </source>
</evidence>
<dbReference type="InterPro" id="IPR022034">
    <property type="entry name" value="FMR1-like_C_core"/>
</dbReference>
<dbReference type="CDD" id="cd22508">
    <property type="entry name" value="KH_I_FXR2_rpt2"/>
    <property type="match status" value="1"/>
</dbReference>
<dbReference type="GO" id="GO:0048513">
    <property type="term" value="P:animal organ development"/>
    <property type="evidence" value="ECO:0007669"/>
    <property type="project" value="TreeGrafter"/>
</dbReference>
<dbReference type="InterPro" id="IPR047424">
    <property type="entry name" value="KH_I_FXR2_rpt2"/>
</dbReference>
<evidence type="ECO:0000256" key="2">
    <source>
        <dbReference type="ARBA" id="ARBA00006633"/>
    </source>
</evidence>
<dbReference type="InterPro" id="IPR041560">
    <property type="entry name" value="Tudor_FRM1"/>
</dbReference>
<dbReference type="FunFam" id="2.30.30.140:FF:000002">
    <property type="entry name" value="Fragile X mental retardation 1, isoform CRA_e"/>
    <property type="match status" value="1"/>
</dbReference>
<dbReference type="Pfam" id="PF12235">
    <property type="entry name" value="FXMRP1_C_core"/>
    <property type="match status" value="1"/>
</dbReference>
<dbReference type="GO" id="GO:0043488">
    <property type="term" value="P:regulation of mRNA stability"/>
    <property type="evidence" value="ECO:0007669"/>
    <property type="project" value="TreeGrafter"/>
</dbReference>
<dbReference type="PANTHER" id="PTHR10603">
    <property type="entry name" value="FRAGILE X MENTAL RETARDATION SYNDROME-RELATED PROTEIN"/>
    <property type="match status" value="1"/>
</dbReference>
<dbReference type="FunFam" id="2.30.30.140:FF:000001">
    <property type="entry name" value="Fragile X mental retardation 1, isoform CRA_e"/>
    <property type="match status" value="1"/>
</dbReference>
<dbReference type="InterPro" id="IPR004087">
    <property type="entry name" value="KH_dom"/>
</dbReference>
<dbReference type="Gene3D" id="2.30.30.140">
    <property type="match status" value="2"/>
</dbReference>
<organism evidence="9 10">
    <name type="scientific">Echeneis naucrates</name>
    <name type="common">Live sharksucker</name>
    <dbReference type="NCBI Taxonomy" id="173247"/>
    <lineage>
        <taxon>Eukaryota</taxon>
        <taxon>Metazoa</taxon>
        <taxon>Chordata</taxon>
        <taxon>Craniata</taxon>
        <taxon>Vertebrata</taxon>
        <taxon>Euteleostomi</taxon>
        <taxon>Actinopterygii</taxon>
        <taxon>Neopterygii</taxon>
        <taxon>Teleostei</taxon>
        <taxon>Neoteleostei</taxon>
        <taxon>Acanthomorphata</taxon>
        <taxon>Carangaria</taxon>
        <taxon>Carangiformes</taxon>
        <taxon>Echeneidae</taxon>
        <taxon>Echeneis</taxon>
    </lineage>
</organism>
<evidence type="ECO:0000256" key="6">
    <source>
        <dbReference type="PROSITE-ProRule" id="PRU00117"/>
    </source>
</evidence>
<dbReference type="Pfam" id="PF18336">
    <property type="entry name" value="Tudor_FRX1"/>
    <property type="match status" value="1"/>
</dbReference>
<evidence type="ECO:0000256" key="7">
    <source>
        <dbReference type="SAM" id="MobiDB-lite"/>
    </source>
</evidence>
<evidence type="ECO:0000256" key="3">
    <source>
        <dbReference type="ARBA" id="ARBA00022490"/>
    </source>
</evidence>
<dbReference type="Ensembl" id="ENSENLT00000035594.1">
    <property type="protein sequence ID" value="ENSENLP00000034649.1"/>
    <property type="gene ID" value="ENSENLG00000014032.1"/>
</dbReference>
<sequence>MDGLAVEVRGSNGAFYKGYIKDVHEDSLTIVFENNWQPERQLPFSDVRLPPPADYHKEIGEGEEVEVYSRANEQEPCGWWLARVRMMKGEFYVIEYAACDATYNEIVTAERIRPLNPNSPSSRNSFHKVPIPVPEDLRDICANDNIHKDFRKAIGANCIFYSAQTHELIVLSTNETTVKRATLLSDMHFRSIRTKLMLMSRNEEATKHLETSKQLASAYQEEVRVREDLMGLAIGSHGANIQQARKVPGVTAIELEEESCTFRIYGETPEAVKQAREYLEFKEDYFQVPRNLVGKVIGKNGKVIQEIVDKSGVVRVRIEGDNDKKLPREEVEVNGPFGWSPSYRQSPTPHIPHPYTPFAHQNKGMVPFVFVGTKENISNAQALLEYHVSYLQEVEQLRLERLQIDEQLRQIGVGYRAPPSRTGGPGADREKGYLTDESSNSLHTSRTYGGRGRGRRASNSQYSGYGTNSELSNASESEDVIDREQRPRGIGGEERGSRRGGRGRGSNSGRGHSDYKLTPYRFLAKCVLILVT</sequence>
<feature type="domain" description="Agenet-like" evidence="8">
    <location>
        <begin position="4"/>
        <end position="50"/>
    </location>
</feature>
<evidence type="ECO:0000313" key="9">
    <source>
        <dbReference type="Ensembl" id="ENSENLP00000034649.1"/>
    </source>
</evidence>
<evidence type="ECO:0000313" key="10">
    <source>
        <dbReference type="Proteomes" id="UP000472264"/>
    </source>
</evidence>
<reference evidence="9" key="3">
    <citation type="submission" date="2025-09" db="UniProtKB">
        <authorList>
            <consortium name="Ensembl"/>
        </authorList>
    </citation>
    <scope>IDENTIFICATION</scope>
</reference>
<dbReference type="InterPro" id="IPR040472">
    <property type="entry name" value="FMRP_KH0"/>
</dbReference>
<dbReference type="PROSITE" id="PS50084">
    <property type="entry name" value="KH_TYPE_1"/>
    <property type="match status" value="2"/>
</dbReference>
<dbReference type="SUPFAM" id="SSF54791">
    <property type="entry name" value="Eukaryotic type KH-domain (KH-domain type I)"/>
    <property type="match status" value="2"/>
</dbReference>
<feature type="compositionally biased region" description="Polar residues" evidence="7">
    <location>
        <begin position="457"/>
        <end position="475"/>
    </location>
</feature>
<dbReference type="Pfam" id="PF17904">
    <property type="entry name" value="KH_9"/>
    <property type="match status" value="1"/>
</dbReference>
<dbReference type="GO" id="GO:0099577">
    <property type="term" value="P:regulation of translation at presynapse, modulating synaptic transmission"/>
    <property type="evidence" value="ECO:0007669"/>
    <property type="project" value="TreeGrafter"/>
</dbReference>
<accession>A0A665VS47</accession>
<dbReference type="InterPro" id="IPR004088">
    <property type="entry name" value="KH_dom_type_1"/>
</dbReference>
<dbReference type="InterPro" id="IPR036612">
    <property type="entry name" value="KH_dom_type_1_sf"/>
</dbReference>
<feature type="region of interest" description="Disordered" evidence="7">
    <location>
        <begin position="414"/>
        <end position="515"/>
    </location>
</feature>
<dbReference type="GO" id="GO:0005634">
    <property type="term" value="C:nucleus"/>
    <property type="evidence" value="ECO:0007669"/>
    <property type="project" value="TreeGrafter"/>
</dbReference>
<dbReference type="Gene3D" id="3.30.1370.10">
    <property type="entry name" value="K Homology domain, type 1"/>
    <property type="match status" value="2"/>
</dbReference>
<dbReference type="PANTHER" id="PTHR10603:SF3">
    <property type="entry name" value="RNA-BINDING PROTEIN FXR2"/>
    <property type="match status" value="1"/>
</dbReference>
<dbReference type="SMART" id="SM00322">
    <property type="entry name" value="KH"/>
    <property type="match status" value="2"/>
</dbReference>
<dbReference type="GO" id="GO:0003730">
    <property type="term" value="F:mRNA 3'-UTR binding"/>
    <property type="evidence" value="ECO:0007669"/>
    <property type="project" value="TreeGrafter"/>
</dbReference>
<feature type="domain" description="Agenet-like" evidence="8">
    <location>
        <begin position="63"/>
        <end position="115"/>
    </location>
</feature>
<comment type="similarity">
    <text evidence="2">Belongs to the FMR1 family.</text>
</comment>
<comment type="subcellular location">
    <subcellularLocation>
        <location evidence="1">Cytoplasm</location>
        <location evidence="1">Cytoplasmic ribonucleoprotein granule</location>
    </subcellularLocation>
</comment>
<dbReference type="GO" id="GO:0051028">
    <property type="term" value="P:mRNA transport"/>
    <property type="evidence" value="ECO:0007669"/>
    <property type="project" value="TreeGrafter"/>
</dbReference>
<dbReference type="CDD" id="cd20473">
    <property type="entry name" value="Tudor_Agenet_FXR2_rpt1"/>
    <property type="match status" value="1"/>
</dbReference>
<evidence type="ECO:0000256" key="1">
    <source>
        <dbReference type="ARBA" id="ARBA00004331"/>
    </source>
</evidence>
<dbReference type="InterPro" id="IPR040148">
    <property type="entry name" value="FMR1"/>
</dbReference>
<evidence type="ECO:0000259" key="8">
    <source>
        <dbReference type="PROSITE" id="PS51641"/>
    </source>
</evidence>
<dbReference type="GO" id="GO:0043005">
    <property type="term" value="C:neuron projection"/>
    <property type="evidence" value="ECO:0007669"/>
    <property type="project" value="TreeGrafter"/>
</dbReference>
<dbReference type="GO" id="GO:0045727">
    <property type="term" value="P:positive regulation of translation"/>
    <property type="evidence" value="ECO:0007669"/>
    <property type="project" value="TreeGrafter"/>
</dbReference>
<dbReference type="Pfam" id="PF00013">
    <property type="entry name" value="KH_1"/>
    <property type="match status" value="2"/>
</dbReference>
<gene>
    <name evidence="9" type="primary">fxr2</name>
</gene>
<dbReference type="GO" id="GO:0098793">
    <property type="term" value="C:presynapse"/>
    <property type="evidence" value="ECO:0007669"/>
    <property type="project" value="GOC"/>
</dbReference>
<keyword evidence="4" id="KW-0677">Repeat</keyword>
<dbReference type="FunFam" id="3.30.1370.10:FF:000004">
    <property type="entry name" value="Fragile X mental retardation 1, isoform CRA_e"/>
    <property type="match status" value="1"/>
</dbReference>
<evidence type="ECO:0000256" key="4">
    <source>
        <dbReference type="ARBA" id="ARBA00022737"/>
    </source>
</evidence>
<feature type="compositionally biased region" description="Polar residues" evidence="7">
    <location>
        <begin position="436"/>
        <end position="447"/>
    </location>
</feature>
<dbReference type="InterPro" id="IPR008395">
    <property type="entry name" value="Agenet-like_dom"/>
</dbReference>
<dbReference type="Proteomes" id="UP000472264">
    <property type="component" value="Chromosome 18"/>
</dbReference>
<name>A0A665VS47_ECHNA</name>
<dbReference type="GO" id="GO:0010494">
    <property type="term" value="C:cytoplasmic stress granule"/>
    <property type="evidence" value="ECO:0007669"/>
    <property type="project" value="TreeGrafter"/>
</dbReference>